<evidence type="ECO:0000313" key="14">
    <source>
        <dbReference type="Proteomes" id="UP000215145"/>
    </source>
</evidence>
<comment type="pathway">
    <text evidence="3 11">Porphyrin-containing compound metabolism; protoheme biosynthesis.</text>
</comment>
<proteinExistence type="inferred from homology"/>
<dbReference type="InterPro" id="IPR050464">
    <property type="entry name" value="Zeta_carotene_desat/Oxidored"/>
</dbReference>
<dbReference type="OrthoDB" id="9805195at2"/>
<evidence type="ECO:0000256" key="5">
    <source>
        <dbReference type="ARBA" id="ARBA00012402"/>
    </source>
</evidence>
<keyword evidence="7 11" id="KW-0285">Flavoprotein</keyword>
<dbReference type="GO" id="GO:0004729">
    <property type="term" value="F:oxygen-dependent protoporphyrinogen oxidase activity"/>
    <property type="evidence" value="ECO:0007669"/>
    <property type="project" value="UniProtKB-UniRule"/>
</dbReference>
<evidence type="ECO:0000256" key="8">
    <source>
        <dbReference type="ARBA" id="ARBA00022827"/>
    </source>
</evidence>
<dbReference type="Proteomes" id="UP000215145">
    <property type="component" value="Unassembled WGS sequence"/>
</dbReference>
<sequence length="486" mass="52610">MTAGKKPVIAVVGAGLTGLSTAFYLQQLAKELGREADIVLLEASDRLGGRIETLRKDGFTIEKGPDSFLARKHAILELTKDLGLLDELVSTNPRAAKTYIYQGGRLHPMPPRLGLGVPADMASFLKTELLDIDAKFRVSMDFMNPVRPNDGSDESVGDFLERRFGPDMVDRISEPLLAGIYAGDLYKLSLAATFPQFRKAELEHGSVIRGLRAPKSEAAVAASVLPDYVPAAARNGMFMTYRGGLRTLVDGLESSLDGVERRMNTLIRSIRKVEGERATEAYVLELDGGGSLEVDAVVVTAPSGIAANLLEPLTDVTALRAVNYISVANVVMAFKASDIAGMEFDGSGFLVPRSEGRTITACTWTSSKWLHSSPEDHVLLRCYVGRSGAEEGAMLPDAELLSAVRRDVRDTMGIEAEPLFTEITRLHHSMPQYPVGHMGAIAALRADMRRDCPGIFATGAAFDGVGLPDCIRQGREAAREIWSIMD</sequence>
<keyword evidence="10 11" id="KW-0350">Heme biosynthesis</keyword>
<dbReference type="InterPro" id="IPR002937">
    <property type="entry name" value="Amino_oxidase"/>
</dbReference>
<keyword evidence="11" id="KW-0963">Cytoplasm</keyword>
<comment type="caution">
    <text evidence="13">The sequence shown here is derived from an EMBL/GenBank/DDBJ whole genome shotgun (WGS) entry which is preliminary data.</text>
</comment>
<dbReference type="EMBL" id="NMUQ01000001">
    <property type="protein sequence ID" value="OXM16916.1"/>
    <property type="molecule type" value="Genomic_DNA"/>
</dbReference>
<reference evidence="13 14" key="1">
    <citation type="submission" date="2017-07" db="EMBL/GenBank/DDBJ databases">
        <title>Paenibacillus herberti R33 genome sequencing and assembly.</title>
        <authorList>
            <person name="Su W."/>
        </authorList>
    </citation>
    <scope>NUCLEOTIDE SEQUENCE [LARGE SCALE GENOMIC DNA]</scope>
    <source>
        <strain evidence="13 14">R33</strain>
    </source>
</reference>
<dbReference type="GO" id="GO:0005737">
    <property type="term" value="C:cytoplasm"/>
    <property type="evidence" value="ECO:0007669"/>
    <property type="project" value="UniProtKB-SubCell"/>
</dbReference>
<comment type="subcellular location">
    <subcellularLocation>
        <location evidence="11">Cytoplasm</location>
    </subcellularLocation>
</comment>
<gene>
    <name evidence="13" type="primary">hemG</name>
    <name evidence="13" type="ORF">CGZ75_09795</name>
</gene>
<dbReference type="UniPathway" id="UPA00252"/>
<dbReference type="Gene3D" id="1.10.3110.10">
    <property type="entry name" value="protoporphyrinogen ix oxidase, domain 3"/>
    <property type="match status" value="1"/>
</dbReference>
<dbReference type="RefSeq" id="WP_089523997.1">
    <property type="nucleotide sequence ID" value="NZ_NMUQ01000001.1"/>
</dbReference>
<keyword evidence="14" id="KW-1185">Reference proteome</keyword>
<dbReference type="SUPFAM" id="SSF51905">
    <property type="entry name" value="FAD/NAD(P)-binding domain"/>
    <property type="match status" value="1"/>
</dbReference>
<dbReference type="EC" id="1.3.3.15" evidence="5 11"/>
<dbReference type="NCBIfam" id="TIGR00562">
    <property type="entry name" value="proto_IX_ox"/>
    <property type="match status" value="1"/>
</dbReference>
<evidence type="ECO:0000256" key="11">
    <source>
        <dbReference type="RuleBase" id="RU364052"/>
    </source>
</evidence>
<accession>A0A229P3Q5</accession>
<keyword evidence="8 11" id="KW-0274">FAD</keyword>
<dbReference type="InterPro" id="IPR004572">
    <property type="entry name" value="Protoporphyrinogen_oxidase"/>
</dbReference>
<evidence type="ECO:0000256" key="10">
    <source>
        <dbReference type="ARBA" id="ARBA00023133"/>
    </source>
</evidence>
<dbReference type="Pfam" id="PF01593">
    <property type="entry name" value="Amino_oxidase"/>
    <property type="match status" value="1"/>
</dbReference>
<dbReference type="SUPFAM" id="SSF54373">
    <property type="entry name" value="FAD-linked reductases, C-terminal domain"/>
    <property type="match status" value="1"/>
</dbReference>
<evidence type="ECO:0000256" key="1">
    <source>
        <dbReference type="ARBA" id="ARBA00001755"/>
    </source>
</evidence>
<comment type="similarity">
    <text evidence="4 11">Belongs to the protoporphyrinogen/coproporphyrinogen oxidase family. Coproporphyrinogen III oxidase subfamily.</text>
</comment>
<organism evidence="13 14">
    <name type="scientific">Paenibacillus herberti</name>
    <dbReference type="NCBI Taxonomy" id="1619309"/>
    <lineage>
        <taxon>Bacteria</taxon>
        <taxon>Bacillati</taxon>
        <taxon>Bacillota</taxon>
        <taxon>Bacilli</taxon>
        <taxon>Bacillales</taxon>
        <taxon>Paenibacillaceae</taxon>
        <taxon>Paenibacillus</taxon>
    </lineage>
</organism>
<protein>
    <recommendedName>
        <fullName evidence="6 11">Coproporphyrinogen III oxidase</fullName>
        <ecNumber evidence="5 11">1.3.3.15</ecNumber>
    </recommendedName>
</protein>
<comment type="cofactor">
    <cofactor evidence="2 11">
        <name>FAD</name>
        <dbReference type="ChEBI" id="CHEBI:57692"/>
    </cofactor>
</comment>
<dbReference type="Gene3D" id="3.90.660.20">
    <property type="entry name" value="Protoporphyrinogen oxidase, mitochondrial, domain 2"/>
    <property type="match status" value="1"/>
</dbReference>
<dbReference type="InterPro" id="IPR036188">
    <property type="entry name" value="FAD/NAD-bd_sf"/>
</dbReference>
<evidence type="ECO:0000256" key="2">
    <source>
        <dbReference type="ARBA" id="ARBA00001974"/>
    </source>
</evidence>
<comment type="function">
    <text evidence="11">Involved in coproporphyrin-dependent heme b biosynthesis. Catalyzes the oxidation of coproporphyrinogen III to coproporphyrin III.</text>
</comment>
<name>A0A229P3Q5_9BACL</name>
<evidence type="ECO:0000259" key="12">
    <source>
        <dbReference type="Pfam" id="PF01593"/>
    </source>
</evidence>
<evidence type="ECO:0000256" key="3">
    <source>
        <dbReference type="ARBA" id="ARBA00004744"/>
    </source>
</evidence>
<evidence type="ECO:0000256" key="6">
    <source>
        <dbReference type="ARBA" id="ARBA00019046"/>
    </source>
</evidence>
<evidence type="ECO:0000313" key="13">
    <source>
        <dbReference type="EMBL" id="OXM16916.1"/>
    </source>
</evidence>
<dbReference type="PANTHER" id="PTHR42923:SF3">
    <property type="entry name" value="PROTOPORPHYRINOGEN OXIDASE"/>
    <property type="match status" value="1"/>
</dbReference>
<evidence type="ECO:0000256" key="7">
    <source>
        <dbReference type="ARBA" id="ARBA00022630"/>
    </source>
</evidence>
<comment type="catalytic activity">
    <reaction evidence="1">
        <text>coproporphyrinogen III + 3 O2 = coproporphyrin III + 3 H2O2</text>
        <dbReference type="Rhea" id="RHEA:43436"/>
        <dbReference type="ChEBI" id="CHEBI:15379"/>
        <dbReference type="ChEBI" id="CHEBI:16240"/>
        <dbReference type="ChEBI" id="CHEBI:57309"/>
        <dbReference type="ChEBI" id="CHEBI:131725"/>
        <dbReference type="EC" id="1.3.3.15"/>
    </reaction>
    <physiologicalReaction direction="left-to-right" evidence="1">
        <dbReference type="Rhea" id="RHEA:43437"/>
    </physiologicalReaction>
</comment>
<evidence type="ECO:0000256" key="9">
    <source>
        <dbReference type="ARBA" id="ARBA00023002"/>
    </source>
</evidence>
<feature type="domain" description="Amine oxidase" evidence="12">
    <location>
        <begin position="16"/>
        <end position="481"/>
    </location>
</feature>
<evidence type="ECO:0000256" key="4">
    <source>
        <dbReference type="ARBA" id="ARBA00008310"/>
    </source>
</evidence>
<dbReference type="PANTHER" id="PTHR42923">
    <property type="entry name" value="PROTOPORPHYRINOGEN OXIDASE"/>
    <property type="match status" value="1"/>
</dbReference>
<dbReference type="GO" id="GO:0006783">
    <property type="term" value="P:heme biosynthetic process"/>
    <property type="evidence" value="ECO:0007669"/>
    <property type="project" value="UniProtKB-UniRule"/>
</dbReference>
<dbReference type="AlphaFoldDB" id="A0A229P3Q5"/>
<dbReference type="Gene3D" id="3.50.50.60">
    <property type="entry name" value="FAD/NAD(P)-binding domain"/>
    <property type="match status" value="1"/>
</dbReference>
<keyword evidence="9 11" id="KW-0560">Oxidoreductase</keyword>